<accession>A0A3L0X1R6</accession>
<keyword evidence="3 5" id="KW-0808">Transferase</keyword>
<feature type="domain" description="Glycosyltransferase 2-like" evidence="4">
    <location>
        <begin position="4"/>
        <end position="163"/>
    </location>
</feature>
<sequence>MLVSIIIPCSKVDQYFESALDSIINQTYRDIEVLVMANGLSATELVELHSICSRDERIVVYKTDIKSLINALNMGIHYSSGEYIARMDCDDISLPARIEKQVDFLLKNTDHSVVGCRVALIDKNGQFLTKKFKYVENDADIRSCMPIRNVMCHPALMFKRSDLIAVGGYKFGFMSEDHELFIRMLRAGMKFHNVNENLFCYRRHEGQITSFDKAWKNFIEITSFLIMHGFTEKNPKYIIGIAALFPPFRKAKVFLEKMFNKNI</sequence>
<dbReference type="GO" id="GO:0016757">
    <property type="term" value="F:glycosyltransferase activity"/>
    <property type="evidence" value="ECO:0007669"/>
    <property type="project" value="UniProtKB-KW"/>
</dbReference>
<dbReference type="Pfam" id="PF00535">
    <property type="entry name" value="Glycos_transf_2"/>
    <property type="match status" value="1"/>
</dbReference>
<dbReference type="InterPro" id="IPR001173">
    <property type="entry name" value="Glyco_trans_2-like"/>
</dbReference>
<evidence type="ECO:0000259" key="4">
    <source>
        <dbReference type="Pfam" id="PF00535"/>
    </source>
</evidence>
<dbReference type="AlphaFoldDB" id="A0A3L0X1R6"/>
<reference evidence="5" key="1">
    <citation type="submission" date="2018-10" db="EMBL/GenBank/DDBJ databases">
        <authorList>
            <consortium name="NARMS: The National Antimicrobial Resistance Monitoring System"/>
        </authorList>
    </citation>
    <scope>NUCLEOTIDE SEQUENCE [LARGE SCALE GENOMIC DNA]</scope>
    <source>
        <strain evidence="5">CVM N17EC0388</strain>
    </source>
</reference>
<dbReference type="Gene3D" id="3.90.550.10">
    <property type="entry name" value="Spore Coat Polysaccharide Biosynthesis Protein SpsA, Chain A"/>
    <property type="match status" value="1"/>
</dbReference>
<organism evidence="5">
    <name type="scientific">Escherichia coli</name>
    <dbReference type="NCBI Taxonomy" id="562"/>
    <lineage>
        <taxon>Bacteria</taxon>
        <taxon>Pseudomonadati</taxon>
        <taxon>Pseudomonadota</taxon>
        <taxon>Gammaproteobacteria</taxon>
        <taxon>Enterobacterales</taxon>
        <taxon>Enterobacteriaceae</taxon>
        <taxon>Escherichia</taxon>
    </lineage>
</organism>
<evidence type="ECO:0000256" key="2">
    <source>
        <dbReference type="ARBA" id="ARBA00022676"/>
    </source>
</evidence>
<keyword evidence="2" id="KW-0328">Glycosyltransferase</keyword>
<dbReference type="SUPFAM" id="SSF53448">
    <property type="entry name" value="Nucleotide-diphospho-sugar transferases"/>
    <property type="match status" value="1"/>
</dbReference>
<comment type="caution">
    <text evidence="5">The sequence shown here is derived from an EMBL/GenBank/DDBJ whole genome shotgun (WGS) entry which is preliminary data.</text>
</comment>
<gene>
    <name evidence="5" type="ORF">D9F05_10560</name>
</gene>
<evidence type="ECO:0000256" key="1">
    <source>
        <dbReference type="ARBA" id="ARBA00006739"/>
    </source>
</evidence>
<dbReference type="EMBL" id="RNRV01000015">
    <property type="protein sequence ID" value="MHO04811.1"/>
    <property type="molecule type" value="Genomic_DNA"/>
</dbReference>
<name>A0A3L0X1R6_ECOLX</name>
<evidence type="ECO:0000313" key="5">
    <source>
        <dbReference type="EMBL" id="MHO04811.1"/>
    </source>
</evidence>
<comment type="similarity">
    <text evidence="1">Belongs to the glycosyltransferase 2 family.</text>
</comment>
<dbReference type="InterPro" id="IPR050834">
    <property type="entry name" value="Glycosyltransf_2"/>
</dbReference>
<proteinExistence type="inferred from homology"/>
<evidence type="ECO:0000256" key="3">
    <source>
        <dbReference type="ARBA" id="ARBA00022679"/>
    </source>
</evidence>
<dbReference type="PANTHER" id="PTHR43685">
    <property type="entry name" value="GLYCOSYLTRANSFERASE"/>
    <property type="match status" value="1"/>
</dbReference>
<dbReference type="PANTHER" id="PTHR43685:SF5">
    <property type="entry name" value="GLYCOSYLTRANSFERASE EPSE-RELATED"/>
    <property type="match status" value="1"/>
</dbReference>
<dbReference type="InterPro" id="IPR029044">
    <property type="entry name" value="Nucleotide-diphossugar_trans"/>
</dbReference>
<protein>
    <submittedName>
        <fullName evidence="5">Glycosyltransferase</fullName>
    </submittedName>
</protein>